<evidence type="ECO:0000256" key="1">
    <source>
        <dbReference type="SAM" id="MobiDB-lite"/>
    </source>
</evidence>
<reference evidence="2" key="1">
    <citation type="submission" date="2021-06" db="EMBL/GenBank/DDBJ databases">
        <authorList>
            <person name="Arsene-Ploetze F."/>
        </authorList>
    </citation>
    <scope>NUCLEOTIDE SEQUENCE</scope>
    <source>
        <strain evidence="2">SBRY1</strain>
    </source>
</reference>
<organism evidence="2 3">
    <name type="scientific">Actinacidiphila bryophytorum</name>
    <dbReference type="NCBI Taxonomy" id="1436133"/>
    <lineage>
        <taxon>Bacteria</taxon>
        <taxon>Bacillati</taxon>
        <taxon>Actinomycetota</taxon>
        <taxon>Actinomycetes</taxon>
        <taxon>Kitasatosporales</taxon>
        <taxon>Streptomycetaceae</taxon>
        <taxon>Actinacidiphila</taxon>
    </lineage>
</organism>
<evidence type="ECO:0000313" key="2">
    <source>
        <dbReference type="EMBL" id="CAG7613333.1"/>
    </source>
</evidence>
<feature type="region of interest" description="Disordered" evidence="1">
    <location>
        <begin position="1"/>
        <end position="67"/>
    </location>
</feature>
<comment type="caution">
    <text evidence="2">The sequence shown here is derived from an EMBL/GenBank/DDBJ whole genome shotgun (WGS) entry which is preliminary data.</text>
</comment>
<proteinExistence type="predicted"/>
<protein>
    <submittedName>
        <fullName evidence="2">Uncharacterized protein</fullName>
    </submittedName>
</protein>
<name>A0A9W4E7L7_9ACTN</name>
<sequence length="67" mass="7907">MTERGGMRPRIPPVVRRTVRRSAHEQADRRRASADRHHLRRLRVGQHRPAGGRHRRLQGGDRPLIHR</sequence>
<dbReference type="AlphaFoldDB" id="A0A9W4E7L7"/>
<gene>
    <name evidence="2" type="ORF">SBRY_100151</name>
</gene>
<dbReference type="Proteomes" id="UP001153328">
    <property type="component" value="Unassembled WGS sequence"/>
</dbReference>
<evidence type="ECO:0000313" key="3">
    <source>
        <dbReference type="Proteomes" id="UP001153328"/>
    </source>
</evidence>
<feature type="compositionally biased region" description="Basic residues" evidence="1">
    <location>
        <begin position="37"/>
        <end position="57"/>
    </location>
</feature>
<accession>A0A9W4E7L7</accession>
<dbReference type="EMBL" id="CAJVAX010000002">
    <property type="protein sequence ID" value="CAG7613333.1"/>
    <property type="molecule type" value="Genomic_DNA"/>
</dbReference>
<keyword evidence="3" id="KW-1185">Reference proteome</keyword>
<feature type="compositionally biased region" description="Basic and acidic residues" evidence="1">
    <location>
        <begin position="22"/>
        <end position="36"/>
    </location>
</feature>